<evidence type="ECO:0008006" key="3">
    <source>
        <dbReference type="Google" id="ProtNLM"/>
    </source>
</evidence>
<comment type="caution">
    <text evidence="1">The sequence shown here is derived from an EMBL/GenBank/DDBJ whole genome shotgun (WGS) entry which is preliminary data.</text>
</comment>
<gene>
    <name evidence="1" type="ORF">QFZ22_006956</name>
</gene>
<proteinExistence type="predicted"/>
<evidence type="ECO:0000313" key="1">
    <source>
        <dbReference type="EMBL" id="MDQ0910971.1"/>
    </source>
</evidence>
<dbReference type="Proteomes" id="UP001234216">
    <property type="component" value="Unassembled WGS sequence"/>
</dbReference>
<sequence length="61" mass="6331">MRLYAGAGDTDVSIGNTRTCARTLAGQGARVRVVEQGAVDHFGSLAVSAPQVVRLFDGVRG</sequence>
<accession>A0AAW8FLJ1</accession>
<dbReference type="AlphaFoldDB" id="A0AAW8FLJ1"/>
<dbReference type="EMBL" id="JAUSZV010000005">
    <property type="protein sequence ID" value="MDQ0910971.1"/>
    <property type="molecule type" value="Genomic_DNA"/>
</dbReference>
<evidence type="ECO:0000313" key="2">
    <source>
        <dbReference type="Proteomes" id="UP001234216"/>
    </source>
</evidence>
<reference evidence="1" key="1">
    <citation type="submission" date="2023-07" db="EMBL/GenBank/DDBJ databases">
        <title>Comparative genomics of wheat-associated soil bacteria to identify genetic determinants of phenazine resistance.</title>
        <authorList>
            <person name="Mouncey N."/>
        </authorList>
    </citation>
    <scope>NUCLEOTIDE SEQUENCE</scope>
    <source>
        <strain evidence="1">V4I22</strain>
    </source>
</reference>
<dbReference type="RefSeq" id="WP_306982066.1">
    <property type="nucleotide sequence ID" value="NZ_JAUSZV010000005.1"/>
</dbReference>
<protein>
    <recommendedName>
        <fullName evidence="3">Peptidase S9 prolyl oligopeptidase catalytic domain-containing protein</fullName>
    </recommendedName>
</protein>
<name>A0AAW8FLJ1_9ACTN</name>
<organism evidence="1 2">
    <name type="scientific">Streptomyces canus</name>
    <dbReference type="NCBI Taxonomy" id="58343"/>
    <lineage>
        <taxon>Bacteria</taxon>
        <taxon>Bacillati</taxon>
        <taxon>Actinomycetota</taxon>
        <taxon>Actinomycetes</taxon>
        <taxon>Kitasatosporales</taxon>
        <taxon>Streptomycetaceae</taxon>
        <taxon>Streptomyces</taxon>
        <taxon>Streptomyces aurantiacus group</taxon>
    </lineage>
</organism>